<evidence type="ECO:0000313" key="7">
    <source>
        <dbReference type="EMBL" id="NDY83072.1"/>
    </source>
</evidence>
<dbReference type="AlphaFoldDB" id="A0A6B2QYK2"/>
<dbReference type="Pfam" id="PF00389">
    <property type="entry name" value="2-Hacid_dh"/>
    <property type="match status" value="1"/>
</dbReference>
<proteinExistence type="inferred from homology"/>
<dbReference type="GO" id="GO:0005829">
    <property type="term" value="C:cytosol"/>
    <property type="evidence" value="ECO:0007669"/>
    <property type="project" value="TreeGrafter"/>
</dbReference>
<evidence type="ECO:0000256" key="4">
    <source>
        <dbReference type="RuleBase" id="RU003719"/>
    </source>
</evidence>
<dbReference type="PANTHER" id="PTHR10996">
    <property type="entry name" value="2-HYDROXYACID DEHYDROGENASE-RELATED"/>
    <property type="match status" value="1"/>
</dbReference>
<dbReference type="InterPro" id="IPR006139">
    <property type="entry name" value="D-isomer_2_OHA_DH_cat_dom"/>
</dbReference>
<dbReference type="SUPFAM" id="SSF51735">
    <property type="entry name" value="NAD(P)-binding Rossmann-fold domains"/>
    <property type="match status" value="1"/>
</dbReference>
<dbReference type="FunFam" id="3.40.50.720:FF:000203">
    <property type="entry name" value="D-3-phosphoglycerate dehydrogenase (SerA)"/>
    <property type="match status" value="1"/>
</dbReference>
<dbReference type="Pfam" id="PF02826">
    <property type="entry name" value="2-Hacid_dh_C"/>
    <property type="match status" value="1"/>
</dbReference>
<dbReference type="InterPro" id="IPR029752">
    <property type="entry name" value="D-isomer_DH_CS1"/>
</dbReference>
<dbReference type="InterPro" id="IPR006140">
    <property type="entry name" value="D-isomer_DH_NAD-bd"/>
</dbReference>
<dbReference type="EMBL" id="JAAGRN010000004">
    <property type="protein sequence ID" value="NDY83072.1"/>
    <property type="molecule type" value="Genomic_DNA"/>
</dbReference>
<comment type="caution">
    <text evidence="7">The sequence shown here is derived from an EMBL/GenBank/DDBJ whole genome shotgun (WGS) entry which is preliminary data.</text>
</comment>
<keyword evidence="3" id="KW-0520">NAD</keyword>
<dbReference type="InterPro" id="IPR050223">
    <property type="entry name" value="D-isomer_2-hydroxyacid_DH"/>
</dbReference>
<evidence type="ECO:0000259" key="5">
    <source>
        <dbReference type="Pfam" id="PF00389"/>
    </source>
</evidence>
<dbReference type="PROSITE" id="PS00671">
    <property type="entry name" value="D_2_HYDROXYACID_DH_3"/>
    <property type="match status" value="1"/>
</dbReference>
<comment type="similarity">
    <text evidence="1 4">Belongs to the D-isomer specific 2-hydroxyacid dehydrogenase family.</text>
</comment>
<dbReference type="GO" id="GO:0030267">
    <property type="term" value="F:glyoxylate reductase (NADPH) activity"/>
    <property type="evidence" value="ECO:0007669"/>
    <property type="project" value="TreeGrafter"/>
</dbReference>
<dbReference type="InterPro" id="IPR029753">
    <property type="entry name" value="D-isomer_DH_CS"/>
</dbReference>
<dbReference type="GO" id="GO:0051287">
    <property type="term" value="F:NAD binding"/>
    <property type="evidence" value="ECO:0007669"/>
    <property type="project" value="InterPro"/>
</dbReference>
<keyword evidence="2 4" id="KW-0560">Oxidoreductase</keyword>
<feature type="domain" description="D-isomer specific 2-hydroxyacid dehydrogenase NAD-binding" evidence="6">
    <location>
        <begin position="112"/>
        <end position="284"/>
    </location>
</feature>
<dbReference type="RefSeq" id="WP_163653640.1">
    <property type="nucleotide sequence ID" value="NZ_JAAGRN010000004.1"/>
</dbReference>
<dbReference type="CDD" id="cd12173">
    <property type="entry name" value="PGDH_4"/>
    <property type="match status" value="1"/>
</dbReference>
<dbReference type="PANTHER" id="PTHR10996:SF178">
    <property type="entry name" value="2-HYDROXYACID DEHYDROGENASE YGL185C-RELATED"/>
    <property type="match status" value="1"/>
</dbReference>
<evidence type="ECO:0000256" key="2">
    <source>
        <dbReference type="ARBA" id="ARBA00023002"/>
    </source>
</evidence>
<evidence type="ECO:0000256" key="3">
    <source>
        <dbReference type="ARBA" id="ARBA00023027"/>
    </source>
</evidence>
<organism evidence="7">
    <name type="scientific">Sheuella amnicola</name>
    <dbReference type="NCBI Taxonomy" id="2707330"/>
    <lineage>
        <taxon>Bacteria</taxon>
        <taxon>Pseudomonadati</taxon>
        <taxon>Pseudomonadota</taxon>
        <taxon>Betaproteobacteria</taxon>
        <taxon>Burkholderiales</taxon>
        <taxon>Alcaligenaceae</taxon>
        <taxon>Sheuella</taxon>
    </lineage>
</organism>
<reference evidence="7" key="1">
    <citation type="submission" date="2020-02" db="EMBL/GenBank/DDBJ databases">
        <authorList>
            <person name="Chen W.-M."/>
        </authorList>
    </citation>
    <scope>NUCLEOTIDE SEQUENCE</scope>
    <source>
        <strain evidence="7">NBD-18</strain>
    </source>
</reference>
<gene>
    <name evidence="7" type="ORF">G3I67_07500</name>
</gene>
<evidence type="ECO:0000256" key="1">
    <source>
        <dbReference type="ARBA" id="ARBA00005854"/>
    </source>
</evidence>
<sequence length="323" mass="34216">MPTFNVLVTSKHLVPEARQMLERAGAQLSFMDEPINEDTLIEQLSVGVFDAVLLRGNKPFTSRVLSAAKGLKLIAKNGAGVDSVDLDEASQRGIAVAVAAGANADAVAEHSIAMMLALIRDLHTLNAKMRQGGWEGTSWLGRDFRGSVVGIVGYGSIGRGTARMARALGAQVIVFTRNGRAADDFEVEKDFEKFLKRLDILSLHCPLTAQTRGLIGRKEIAMLKPGALIVNTARGAVIDEAALIDALSDGHLGGAGLDTFQVEPISADNPLLKMDHVILTPHVAGVTHSAAQRVATMTAQNIIDTFAGKPLPAANVMVGKEKA</sequence>
<dbReference type="SUPFAM" id="SSF52283">
    <property type="entry name" value="Formate/glycerate dehydrogenase catalytic domain-like"/>
    <property type="match status" value="1"/>
</dbReference>
<dbReference type="PROSITE" id="PS00065">
    <property type="entry name" value="D_2_HYDROXYACID_DH_1"/>
    <property type="match status" value="1"/>
</dbReference>
<feature type="domain" description="D-isomer specific 2-hydroxyacid dehydrogenase catalytic" evidence="5">
    <location>
        <begin position="7"/>
        <end position="312"/>
    </location>
</feature>
<dbReference type="Gene3D" id="3.40.50.720">
    <property type="entry name" value="NAD(P)-binding Rossmann-like Domain"/>
    <property type="match status" value="2"/>
</dbReference>
<accession>A0A6B2QYK2</accession>
<dbReference type="GO" id="GO:0016618">
    <property type="term" value="F:hydroxypyruvate reductase [NAD(P)H] activity"/>
    <property type="evidence" value="ECO:0007669"/>
    <property type="project" value="TreeGrafter"/>
</dbReference>
<evidence type="ECO:0000259" key="6">
    <source>
        <dbReference type="Pfam" id="PF02826"/>
    </source>
</evidence>
<dbReference type="InterPro" id="IPR036291">
    <property type="entry name" value="NAD(P)-bd_dom_sf"/>
</dbReference>
<protein>
    <submittedName>
        <fullName evidence="7">Hydroxyacid dehydrogenase</fullName>
    </submittedName>
</protein>
<name>A0A6B2QYK2_9BURK</name>